<reference evidence="1" key="1">
    <citation type="submission" date="2015-06" db="EMBL/GenBank/DDBJ databases">
        <authorList>
            <person name="Joergensen T."/>
        </authorList>
    </citation>
    <scope>NUCLEOTIDE SEQUENCE</scope>
    <source>
        <strain evidence="1">RGFK1394</strain>
    </source>
</reference>
<dbReference type="AlphaFoldDB" id="A0A0H5Q5J3"/>
<sequence>MPRAHQWRRIITESLASSADYSSVICTLAPGETVLRVRGQANLSTFYSSPDITRGLPVAWGIYLDDFETGPTLDPVDATDILSQRWMWWEGMSLSDSPQFDLSSPEYLAYGPQGDPVRDIKAERKANASIGSYLWVRGNVDPALSVGYFAWQWSWSALVLEAP</sequence>
<name>A0A0H5Q5J3_9ZZZZ</name>
<accession>A0A0H5Q5J3</accession>
<reference evidence="1" key="2">
    <citation type="submission" date="2015-07" db="EMBL/GenBank/DDBJ databases">
        <title>Plasmids, circular viruses and viroids from rat gut.</title>
        <authorList>
            <person name="Jorgensen T.J."/>
            <person name="Hansen M.A."/>
            <person name="Xu Z."/>
            <person name="Tabak M.A."/>
            <person name="Sorensen S.J."/>
            <person name="Hansen L.H."/>
        </authorList>
    </citation>
    <scope>NUCLEOTIDE SEQUENCE</scope>
    <source>
        <strain evidence="1">RGFK1394</strain>
    </source>
</reference>
<dbReference type="EMBL" id="LN853947">
    <property type="protein sequence ID" value="CRY97153.1"/>
    <property type="molecule type" value="Genomic_DNA"/>
</dbReference>
<protein>
    <submittedName>
        <fullName evidence="1">Uncharacterized protein</fullName>
    </submittedName>
</protein>
<organism evidence="1">
    <name type="scientific">uncultured prokaryote</name>
    <dbReference type="NCBI Taxonomy" id="198431"/>
    <lineage>
        <taxon>unclassified sequences</taxon>
        <taxon>environmental samples</taxon>
    </lineage>
</organism>
<evidence type="ECO:0000313" key="1">
    <source>
        <dbReference type="EMBL" id="CRY97153.1"/>
    </source>
</evidence>
<proteinExistence type="predicted"/>